<organism evidence="2 3">
    <name type="scientific">Agromyces mariniharenae</name>
    <dbReference type="NCBI Taxonomy" id="2604423"/>
    <lineage>
        <taxon>Bacteria</taxon>
        <taxon>Bacillati</taxon>
        <taxon>Actinomycetota</taxon>
        <taxon>Actinomycetes</taxon>
        <taxon>Micrococcales</taxon>
        <taxon>Microbacteriaceae</taxon>
        <taxon>Agromyces</taxon>
    </lineage>
</organism>
<sequence>MVQVRVLGVALDAARQHIVLLKPLLEDPNARRVLPIWIGSQEATSILLALEGEQAPRPLTHDLMTTFLETLGARIERVDVTRIEDGTFFAEITLATPSGKLVLDARPSDAIALTLRSEAPLYVAERVLEEAGIPAELADPRTDDAKVDEFKRFLDDVDPEDFQG</sequence>
<dbReference type="InterPro" id="IPR036104">
    <property type="entry name" value="BFN_sf"/>
</dbReference>
<dbReference type="AlphaFoldDB" id="A0A5S4VFX9"/>
<name>A0A5S4VFX9_9MICO</name>
<dbReference type="Proteomes" id="UP000325243">
    <property type="component" value="Unassembled WGS sequence"/>
</dbReference>
<dbReference type="RefSeq" id="WP_148732418.1">
    <property type="nucleotide sequence ID" value="NZ_VSSB01000001.1"/>
</dbReference>
<protein>
    <submittedName>
        <fullName evidence="2">Bifunctional nuclease family protein</fullName>
    </submittedName>
</protein>
<dbReference type="Gene3D" id="3.10.690.10">
    <property type="entry name" value="Bifunctional nuclease domain"/>
    <property type="match status" value="1"/>
</dbReference>
<dbReference type="PANTHER" id="PTHR15160">
    <property type="entry name" value="VON HIPPEL-LINDAU PROTEIN"/>
    <property type="match status" value="1"/>
</dbReference>
<dbReference type="SUPFAM" id="SSF103256">
    <property type="entry name" value="Hypothetical protein TM0160"/>
    <property type="match status" value="1"/>
</dbReference>
<dbReference type="PROSITE" id="PS51658">
    <property type="entry name" value="BFN"/>
    <property type="match status" value="1"/>
</dbReference>
<gene>
    <name evidence="2" type="ORF">FYC51_04295</name>
</gene>
<accession>A0A5S4VFX9</accession>
<evidence type="ECO:0000259" key="1">
    <source>
        <dbReference type="PROSITE" id="PS51658"/>
    </source>
</evidence>
<reference evidence="2 3" key="1">
    <citation type="submission" date="2019-08" db="EMBL/GenBank/DDBJ databases">
        <authorList>
            <person name="Hu J."/>
        </authorList>
    </citation>
    <scope>NUCLEOTIDE SEQUENCE [LARGE SCALE GENOMIC DNA]</scope>
    <source>
        <strain evidence="2 3">NEAU-184</strain>
    </source>
</reference>
<comment type="caution">
    <text evidence="2">The sequence shown here is derived from an EMBL/GenBank/DDBJ whole genome shotgun (WGS) entry which is preliminary data.</text>
</comment>
<dbReference type="Pfam" id="PF02577">
    <property type="entry name" value="BFN_dom"/>
    <property type="match status" value="1"/>
</dbReference>
<keyword evidence="3" id="KW-1185">Reference proteome</keyword>
<evidence type="ECO:0000313" key="2">
    <source>
        <dbReference type="EMBL" id="TYL52955.1"/>
    </source>
</evidence>
<feature type="domain" description="BFN" evidence="1">
    <location>
        <begin position="1"/>
        <end position="135"/>
    </location>
</feature>
<dbReference type="InterPro" id="IPR003729">
    <property type="entry name" value="Bi_nuclease_dom"/>
</dbReference>
<dbReference type="GO" id="GO:0004518">
    <property type="term" value="F:nuclease activity"/>
    <property type="evidence" value="ECO:0007669"/>
    <property type="project" value="InterPro"/>
</dbReference>
<evidence type="ECO:0000313" key="3">
    <source>
        <dbReference type="Proteomes" id="UP000325243"/>
    </source>
</evidence>
<dbReference type="PANTHER" id="PTHR15160:SF1">
    <property type="entry name" value="VON HIPPEL-LINDAU DISEASE TUMOR SUPPRESSOR"/>
    <property type="match status" value="1"/>
</dbReference>
<dbReference type="EMBL" id="VSSB01000001">
    <property type="protein sequence ID" value="TYL52955.1"/>
    <property type="molecule type" value="Genomic_DNA"/>
</dbReference>
<proteinExistence type="predicted"/>